<dbReference type="Proteomes" id="UP001371456">
    <property type="component" value="Unassembled WGS sequence"/>
</dbReference>
<name>A0AAN8Y5Y4_SOLBU</name>
<keyword evidence="2" id="KW-1185">Reference proteome</keyword>
<gene>
    <name evidence="1" type="ORF">RDI58_022285</name>
</gene>
<comment type="caution">
    <text evidence="1">The sequence shown here is derived from an EMBL/GenBank/DDBJ whole genome shotgun (WGS) entry which is preliminary data.</text>
</comment>
<protein>
    <submittedName>
        <fullName evidence="1">Uncharacterized protein</fullName>
    </submittedName>
</protein>
<evidence type="ECO:0000313" key="1">
    <source>
        <dbReference type="EMBL" id="KAK6780101.1"/>
    </source>
</evidence>
<organism evidence="1 2">
    <name type="scientific">Solanum bulbocastanum</name>
    <name type="common">Wild potato</name>
    <dbReference type="NCBI Taxonomy" id="147425"/>
    <lineage>
        <taxon>Eukaryota</taxon>
        <taxon>Viridiplantae</taxon>
        <taxon>Streptophyta</taxon>
        <taxon>Embryophyta</taxon>
        <taxon>Tracheophyta</taxon>
        <taxon>Spermatophyta</taxon>
        <taxon>Magnoliopsida</taxon>
        <taxon>eudicotyledons</taxon>
        <taxon>Gunneridae</taxon>
        <taxon>Pentapetalae</taxon>
        <taxon>asterids</taxon>
        <taxon>lamiids</taxon>
        <taxon>Solanales</taxon>
        <taxon>Solanaceae</taxon>
        <taxon>Solanoideae</taxon>
        <taxon>Solaneae</taxon>
        <taxon>Solanum</taxon>
    </lineage>
</organism>
<accession>A0AAN8Y5Y4</accession>
<proteinExistence type="predicted"/>
<dbReference type="AlphaFoldDB" id="A0AAN8Y5Y4"/>
<reference evidence="1 2" key="1">
    <citation type="submission" date="2024-02" db="EMBL/GenBank/DDBJ databases">
        <title>de novo genome assembly of Solanum bulbocastanum strain 11H21.</title>
        <authorList>
            <person name="Hosaka A.J."/>
        </authorList>
    </citation>
    <scope>NUCLEOTIDE SEQUENCE [LARGE SCALE GENOMIC DNA]</scope>
    <source>
        <tissue evidence="1">Young leaves</tissue>
    </source>
</reference>
<sequence>MRISEISFRTNFEVPRSREILHEWNNILTINIENGSEREILEYQVQITLEVLPKFL</sequence>
<evidence type="ECO:0000313" key="2">
    <source>
        <dbReference type="Proteomes" id="UP001371456"/>
    </source>
</evidence>
<dbReference type="EMBL" id="JBANQN010000009">
    <property type="protein sequence ID" value="KAK6780101.1"/>
    <property type="molecule type" value="Genomic_DNA"/>
</dbReference>